<evidence type="ECO:0000313" key="2">
    <source>
        <dbReference type="EMBL" id="CUU25532.1"/>
    </source>
</evidence>
<dbReference type="EMBL" id="LN907827">
    <property type="protein sequence ID" value="CUU25532.1"/>
    <property type="molecule type" value="Genomic_DNA"/>
</dbReference>
<evidence type="ECO:0000256" key="1">
    <source>
        <dbReference type="SAM" id="MobiDB-lite"/>
    </source>
</evidence>
<dbReference type="PANTHER" id="PTHR37805">
    <property type="entry name" value="CYTOPLASMIC PROTEIN-RELATED"/>
    <property type="match status" value="1"/>
</dbReference>
<dbReference type="AlphaFoldDB" id="A0A0U5LSZ7"/>
<evidence type="ECO:0000313" key="3">
    <source>
        <dbReference type="Proteomes" id="UP000059419"/>
    </source>
</evidence>
<gene>
    <name evidence="2" type="ORF">EM595_3301</name>
</gene>
<keyword evidence="3" id="KW-1185">Reference proteome</keyword>
<name>A0A0U5LSZ7_9GAMM</name>
<protein>
    <recommendedName>
        <fullName evidence="4">DUF1456 family protein</fullName>
    </recommendedName>
</protein>
<reference evidence="3" key="1">
    <citation type="submission" date="2015-11" db="EMBL/GenBank/DDBJ databases">
        <authorList>
            <person name="Blom J."/>
        </authorList>
    </citation>
    <scope>NUCLEOTIDE SEQUENCE [LARGE SCALE GENOMIC DNA]</scope>
</reference>
<dbReference type="STRING" id="1619313.EM595_3301"/>
<evidence type="ECO:0008006" key="4">
    <source>
        <dbReference type="Google" id="ProtNLM"/>
    </source>
</evidence>
<dbReference type="KEGG" id="ege:EM595_3301"/>
<dbReference type="PATRIC" id="fig|1619313.3.peg.3425"/>
<feature type="region of interest" description="Disordered" evidence="1">
    <location>
        <begin position="225"/>
        <end position="285"/>
    </location>
</feature>
<proteinExistence type="predicted"/>
<dbReference type="InterPro" id="IPR009921">
    <property type="entry name" value="YehS-like"/>
</dbReference>
<feature type="compositionally biased region" description="Basic and acidic residues" evidence="1">
    <location>
        <begin position="228"/>
        <end position="239"/>
    </location>
</feature>
<organism evidence="2 3">
    <name type="scientific">Duffyella gerundensis</name>
    <dbReference type="NCBI Taxonomy" id="1619313"/>
    <lineage>
        <taxon>Bacteria</taxon>
        <taxon>Pseudomonadati</taxon>
        <taxon>Pseudomonadota</taxon>
        <taxon>Gammaproteobacteria</taxon>
        <taxon>Enterobacterales</taxon>
        <taxon>Erwiniaceae</taxon>
        <taxon>Duffyella</taxon>
    </lineage>
</organism>
<dbReference type="Pfam" id="PF07308">
    <property type="entry name" value="DUF1456"/>
    <property type="match status" value="2"/>
</dbReference>
<dbReference type="PANTHER" id="PTHR37805:SF1">
    <property type="entry name" value="CYTOPLASMIC PROTEIN"/>
    <property type="match status" value="1"/>
</dbReference>
<accession>A0A0U5LSZ7</accession>
<dbReference type="Proteomes" id="UP000059419">
    <property type="component" value="Chromosome 1"/>
</dbReference>
<sequence length="285" mass="31496">MRRCATASSVSRWLMPLSAPRGSTPVSTCRWCVMRQNRACCNRDNARRYNYRPLCSIMRRIAVTMRKLMTNNDVLRSIRYMLKLNDEAMVNIAALADSEVPLAMMQAYLKKEEEAGFQPCPDVLMGYFLNGLIFHRRGKSEELPAPSIERKMNNNIILKKLRIAFDLKTTDIPQVLAKADFAVGQSEIGAIFRKPDHKNYRECGDQLLRNFLKGLSLTVRPPIVPKAPAEKKPAAEHKPAGQAKSATAGKPAGGKSWSGNKPASASRPAAGGKPAAGKKSWPGKS</sequence>
<feature type="compositionally biased region" description="Low complexity" evidence="1">
    <location>
        <begin position="261"/>
        <end position="285"/>
    </location>
</feature>